<proteinExistence type="predicted"/>
<dbReference type="RefSeq" id="XP_007514488.1">
    <property type="nucleotide sequence ID" value="XM_007514426.1"/>
</dbReference>
<dbReference type="EMBL" id="FO082277">
    <property type="protein sequence ID" value="CCO14728.1"/>
    <property type="molecule type" value="Genomic_DNA"/>
</dbReference>
<dbReference type="AlphaFoldDB" id="K8EZM2"/>
<dbReference type="CDD" id="cd23659">
    <property type="entry name" value="USP_At3g01520-like"/>
    <property type="match status" value="1"/>
</dbReference>
<sequence>MSTNNSRRRRVLLPVDITSSSEEMCAWACENFFRPSDIVTVLSVAKKQIVPHGSSYFGLSHDHSEAEAVLHAQEWIETHIKPRLEKCGCGVEVIVKLLETDKHHVAEAIIEESKRVDENENSRYKFEAIVLASHKRGAIKEFFLGSVANYVLHHANIAVVVQRMK</sequence>
<dbReference type="PRINTS" id="PR01438">
    <property type="entry name" value="UNVRSLSTRESS"/>
</dbReference>
<organism evidence="2 3">
    <name type="scientific">Bathycoccus prasinos</name>
    <dbReference type="NCBI Taxonomy" id="41875"/>
    <lineage>
        <taxon>Eukaryota</taxon>
        <taxon>Viridiplantae</taxon>
        <taxon>Chlorophyta</taxon>
        <taxon>Mamiellophyceae</taxon>
        <taxon>Mamiellales</taxon>
        <taxon>Bathycoccaceae</taxon>
        <taxon>Bathycoccus</taxon>
    </lineage>
</organism>
<dbReference type="Proteomes" id="UP000198341">
    <property type="component" value="Chromosome 2"/>
</dbReference>
<evidence type="ECO:0000259" key="1">
    <source>
        <dbReference type="Pfam" id="PF00582"/>
    </source>
</evidence>
<accession>K8EZM2</accession>
<dbReference type="Gene3D" id="3.40.50.12370">
    <property type="match status" value="1"/>
</dbReference>
<dbReference type="PANTHER" id="PTHR31964:SF113">
    <property type="entry name" value="USPA DOMAIN-CONTAINING PROTEIN"/>
    <property type="match status" value="1"/>
</dbReference>
<reference evidence="2 3" key="1">
    <citation type="submission" date="2011-10" db="EMBL/GenBank/DDBJ databases">
        <authorList>
            <person name="Genoscope - CEA"/>
        </authorList>
    </citation>
    <scope>NUCLEOTIDE SEQUENCE [LARGE SCALE GENOMIC DNA]</scope>
    <source>
        <strain evidence="2 3">RCC 1105</strain>
    </source>
</reference>
<dbReference type="SUPFAM" id="SSF52402">
    <property type="entry name" value="Adenine nucleotide alpha hydrolases-like"/>
    <property type="match status" value="1"/>
</dbReference>
<dbReference type="Pfam" id="PF00582">
    <property type="entry name" value="Usp"/>
    <property type="match status" value="1"/>
</dbReference>
<dbReference type="KEGG" id="bpg:Bathy02g01870"/>
<feature type="domain" description="UspA" evidence="1">
    <location>
        <begin position="8"/>
        <end position="161"/>
    </location>
</feature>
<dbReference type="GeneID" id="19017301"/>
<evidence type="ECO:0000313" key="3">
    <source>
        <dbReference type="Proteomes" id="UP000198341"/>
    </source>
</evidence>
<gene>
    <name evidence="2" type="ORF">Bathy02g01870</name>
</gene>
<protein>
    <recommendedName>
        <fullName evidence="1">UspA domain-containing protein</fullName>
    </recommendedName>
</protein>
<evidence type="ECO:0000313" key="2">
    <source>
        <dbReference type="EMBL" id="CCO14728.1"/>
    </source>
</evidence>
<dbReference type="InterPro" id="IPR006015">
    <property type="entry name" value="Universal_stress_UspA"/>
</dbReference>
<name>K8EZM2_9CHLO</name>
<dbReference type="STRING" id="41875.K8EZM2"/>
<dbReference type="OrthoDB" id="843225at2759"/>
<keyword evidence="3" id="KW-1185">Reference proteome</keyword>
<dbReference type="InterPro" id="IPR006016">
    <property type="entry name" value="UspA"/>
</dbReference>
<dbReference type="PANTHER" id="PTHR31964">
    <property type="entry name" value="ADENINE NUCLEOTIDE ALPHA HYDROLASES-LIKE SUPERFAMILY PROTEIN"/>
    <property type="match status" value="1"/>
</dbReference>